<keyword evidence="9" id="KW-1185">Reference proteome</keyword>
<keyword evidence="2" id="KW-0285">Flavoprotein</keyword>
<evidence type="ECO:0000313" key="9">
    <source>
        <dbReference type="Proteomes" id="UP001429984"/>
    </source>
</evidence>
<dbReference type="InterPro" id="IPR012675">
    <property type="entry name" value="Beta-grasp_dom_sf"/>
</dbReference>
<keyword evidence="5" id="KW-1133">Transmembrane helix</keyword>
<dbReference type="SUPFAM" id="SSF52343">
    <property type="entry name" value="Ferredoxin reductase-like, C-terminal NADP-linked domain"/>
    <property type="match status" value="1"/>
</dbReference>
<keyword evidence="5" id="KW-0472">Membrane</keyword>
<dbReference type="PROSITE" id="PS51384">
    <property type="entry name" value="FAD_FR"/>
    <property type="match status" value="1"/>
</dbReference>
<evidence type="ECO:0000256" key="4">
    <source>
        <dbReference type="ARBA" id="ARBA00023004"/>
    </source>
</evidence>
<dbReference type="InterPro" id="IPR017927">
    <property type="entry name" value="FAD-bd_FR_type"/>
</dbReference>
<dbReference type="InterPro" id="IPR011044">
    <property type="entry name" value="Quino_amine_DH_bsu"/>
</dbReference>
<evidence type="ECO:0000313" key="8">
    <source>
        <dbReference type="EMBL" id="MBF6024863.1"/>
    </source>
</evidence>
<dbReference type="InterPro" id="IPR039261">
    <property type="entry name" value="FNR_nucleotide-bd"/>
</dbReference>
<evidence type="ECO:0000256" key="1">
    <source>
        <dbReference type="ARBA" id="ARBA00022448"/>
    </source>
</evidence>
<dbReference type="EMBL" id="JADLZT010000006">
    <property type="protein sequence ID" value="MBF6024863.1"/>
    <property type="molecule type" value="Genomic_DNA"/>
</dbReference>
<comment type="caution">
    <text evidence="8">The sequence shown here is derived from an EMBL/GenBank/DDBJ whole genome shotgun (WGS) entry which is preliminary data.</text>
</comment>
<feature type="domain" description="FAD-binding FR-type" evidence="7">
    <location>
        <begin position="332"/>
        <end position="475"/>
    </location>
</feature>
<dbReference type="InterPro" id="IPR001041">
    <property type="entry name" value="2Fe-2S_ferredoxin-type"/>
</dbReference>
<dbReference type="SUPFAM" id="SSF63380">
    <property type="entry name" value="Riboflavin synthase domain-like"/>
    <property type="match status" value="1"/>
</dbReference>
<proteinExistence type="predicted"/>
<dbReference type="Gene3D" id="3.10.20.30">
    <property type="match status" value="1"/>
</dbReference>
<dbReference type="Pfam" id="PF00111">
    <property type="entry name" value="Fer2"/>
    <property type="match status" value="1"/>
</dbReference>
<dbReference type="PROSITE" id="PS51085">
    <property type="entry name" value="2FE2S_FER_2"/>
    <property type="match status" value="1"/>
</dbReference>
<evidence type="ECO:0000256" key="2">
    <source>
        <dbReference type="ARBA" id="ARBA00022630"/>
    </source>
</evidence>
<name>A0ABS0B7H6_9GAMM</name>
<organism evidence="8 9">
    <name type="scientific">Lysobacter niastensis</name>
    <dbReference type="NCBI Taxonomy" id="380629"/>
    <lineage>
        <taxon>Bacteria</taxon>
        <taxon>Pseudomonadati</taxon>
        <taxon>Pseudomonadota</taxon>
        <taxon>Gammaproteobacteria</taxon>
        <taxon>Lysobacterales</taxon>
        <taxon>Lysobacteraceae</taxon>
        <taxon>Lysobacter</taxon>
    </lineage>
</organism>
<dbReference type="InterPro" id="IPR001433">
    <property type="entry name" value="OxRdtase_FAD/NAD-bd"/>
</dbReference>
<keyword evidence="4" id="KW-0408">Iron</keyword>
<feature type="transmembrane region" description="Helical" evidence="5">
    <location>
        <begin position="200"/>
        <end position="225"/>
    </location>
</feature>
<dbReference type="RefSeq" id="WP_194931445.1">
    <property type="nucleotide sequence ID" value="NZ_JADLZT010000006.1"/>
</dbReference>
<keyword evidence="3" id="KW-0274">FAD</keyword>
<keyword evidence="5" id="KW-0812">Transmembrane</keyword>
<keyword evidence="1" id="KW-0813">Transport</keyword>
<sequence length="611" mass="67889">MTPWFRKLHKWVGLIIALQFVLWMSSGLVMSLLDQGTVEGHHHRASHDHEAASWPGGMLATSRVLAIADRPVQMIEASWLQDRPVYRLTHKSTIWLVDAKDGRPVKVDAATAGAIAAADYVGEGRTGTAEWLETATLEARGHEGPMWRVPFNDEDGTTLYVSAWDGRILERRNDTWRLFDIFWMLHIMDYTGRQDFNNPLVIMSAAGGLWIALSGFWLLVTSFRLSEFVPARWRRVREVTVLDASGAKLRSVESHSGDTVYLAMARQGLQLPSNCGGGQSCGLCEVRVRGVAPAPTTADREHIADSRLRMGYRLACNLPVEHAAEVEVAAGSNLWTERVAKVERVTAVTPFLREIVLAPDTPVGADFQPGAYLQVHVPDYTFQRHDLQHPDHHRADWAGLNLPDTLANKEPVRRSYSLALPVEKAAGRVTLLTRFSPGRQDKKRQPVGKGSTYLYSLKPGDTLRFSGPFGDFALKPGAREKVFIGGGAGMAPLRAMIHARLDGGASERIHFWYGARNLRDAPYVEEMAELARRYPNFTWHLVLSEEAEHAAGLVKGLVHEAAHAHLLQDHPDLQACEFYLCGPPAMLSASRQLLRKLGIAEGMVAFDDFKV</sequence>
<dbReference type="InterPro" id="IPR036010">
    <property type="entry name" value="2Fe-2S_ferredoxin-like_sf"/>
</dbReference>
<dbReference type="PANTHER" id="PTHR43644:SF1">
    <property type="entry name" value="NAD(P)H-FLAVIN REDUCTASE"/>
    <property type="match status" value="1"/>
</dbReference>
<protein>
    <submittedName>
        <fullName evidence="8">2Fe-2S iron-sulfur cluster binding domain-containing protein</fullName>
    </submittedName>
</protein>
<reference evidence="8 9" key="1">
    <citation type="submission" date="2020-11" db="EMBL/GenBank/DDBJ databases">
        <title>Draft Genome Sequence and Secondary Metabolite Biosynthetic Potential of the Lysobacter niastensis Type strain DSM 18481.</title>
        <authorList>
            <person name="Turrini P."/>
            <person name="Artuso I."/>
            <person name="Tescari M."/>
            <person name="Lugli G.A."/>
            <person name="Frangipani E."/>
            <person name="Ventura M."/>
            <person name="Visca P."/>
        </authorList>
    </citation>
    <scope>NUCLEOTIDE SEQUENCE [LARGE SCALE GENOMIC DNA]</scope>
    <source>
        <strain evidence="8 9">DSM 18481</strain>
    </source>
</reference>
<dbReference type="SUPFAM" id="SSF50969">
    <property type="entry name" value="YVTN repeat-like/Quinoprotein amine dehydrogenase"/>
    <property type="match status" value="1"/>
</dbReference>
<feature type="domain" description="2Fe-2S ferredoxin-type" evidence="6">
    <location>
        <begin position="237"/>
        <end position="332"/>
    </location>
</feature>
<dbReference type="Proteomes" id="UP001429984">
    <property type="component" value="Unassembled WGS sequence"/>
</dbReference>
<dbReference type="InterPro" id="IPR008333">
    <property type="entry name" value="Cbr1-like_FAD-bd_dom"/>
</dbReference>
<evidence type="ECO:0000259" key="6">
    <source>
        <dbReference type="PROSITE" id="PS51085"/>
    </source>
</evidence>
<dbReference type="CDD" id="cd00207">
    <property type="entry name" value="fer2"/>
    <property type="match status" value="1"/>
</dbReference>
<dbReference type="InterPro" id="IPR017938">
    <property type="entry name" value="Riboflavin_synthase-like_b-brl"/>
</dbReference>
<gene>
    <name evidence="8" type="ORF">IU514_12585</name>
</gene>
<accession>A0ABS0B7H6</accession>
<dbReference type="Gene3D" id="3.40.50.80">
    <property type="entry name" value="Nucleotide-binding domain of ferredoxin-NADP reductase (FNR) module"/>
    <property type="match status" value="1"/>
</dbReference>
<evidence type="ECO:0000259" key="7">
    <source>
        <dbReference type="PROSITE" id="PS51384"/>
    </source>
</evidence>
<dbReference type="SUPFAM" id="SSF54292">
    <property type="entry name" value="2Fe-2S ferredoxin-like"/>
    <property type="match status" value="1"/>
</dbReference>
<dbReference type="Pfam" id="PF00970">
    <property type="entry name" value="FAD_binding_6"/>
    <property type="match status" value="1"/>
</dbReference>
<dbReference type="PANTHER" id="PTHR43644">
    <property type="entry name" value="NA(+)-TRANSLOCATING NADH-QUINONE REDUCTASE SUBUNIT"/>
    <property type="match status" value="1"/>
</dbReference>
<evidence type="ECO:0000256" key="3">
    <source>
        <dbReference type="ARBA" id="ARBA00022827"/>
    </source>
</evidence>
<dbReference type="Pfam" id="PF00175">
    <property type="entry name" value="NAD_binding_1"/>
    <property type="match status" value="1"/>
</dbReference>
<evidence type="ECO:0000256" key="5">
    <source>
        <dbReference type="SAM" id="Phobius"/>
    </source>
</evidence>
<dbReference type="Gene3D" id="2.40.30.10">
    <property type="entry name" value="Translation factors"/>
    <property type="match status" value="1"/>
</dbReference>